<protein>
    <submittedName>
        <fullName evidence="1">Uncharacterized protein</fullName>
    </submittedName>
</protein>
<proteinExistence type="predicted"/>
<dbReference type="EMBL" id="BK032572">
    <property type="protein sequence ID" value="DAF48711.1"/>
    <property type="molecule type" value="Genomic_DNA"/>
</dbReference>
<organism evidence="1">
    <name type="scientific">Siphoviridae sp. ctrCv3</name>
    <dbReference type="NCBI Taxonomy" id="2827954"/>
    <lineage>
        <taxon>Viruses</taxon>
        <taxon>Duplodnaviria</taxon>
        <taxon>Heunggongvirae</taxon>
        <taxon>Uroviricota</taxon>
        <taxon>Caudoviricetes</taxon>
    </lineage>
</organism>
<sequence>MSNPLFQAFGGGQNNQFAQLVQQFQQFRNTFRGDPQQEVQKLLQSGKISQQQLNQLQSAAQQFQALLR</sequence>
<accession>A0A8S5SDF3</accession>
<evidence type="ECO:0000313" key="1">
    <source>
        <dbReference type="EMBL" id="DAF48711.1"/>
    </source>
</evidence>
<reference evidence="1" key="1">
    <citation type="journal article" date="2021" name="Proc. Natl. Acad. Sci. U.S.A.">
        <title>A Catalog of Tens of Thousands of Viruses from Human Metagenomes Reveals Hidden Associations with Chronic Diseases.</title>
        <authorList>
            <person name="Tisza M.J."/>
            <person name="Buck C.B."/>
        </authorList>
    </citation>
    <scope>NUCLEOTIDE SEQUENCE</scope>
    <source>
        <strain evidence="1">CtrCv3</strain>
    </source>
</reference>
<name>A0A8S5SDF3_9CAUD</name>